<protein>
    <submittedName>
        <fullName evidence="1">Putative septum formation initiator</fullName>
    </submittedName>
</protein>
<accession>A0A0A1W947</accession>
<organism evidence="1 2">
    <name type="scientific">Sphingomonas parapaucimobilis NBRC 15100</name>
    <dbReference type="NCBI Taxonomy" id="1219049"/>
    <lineage>
        <taxon>Bacteria</taxon>
        <taxon>Pseudomonadati</taxon>
        <taxon>Pseudomonadota</taxon>
        <taxon>Alphaproteobacteria</taxon>
        <taxon>Sphingomonadales</taxon>
        <taxon>Sphingomonadaceae</taxon>
        <taxon>Sphingomonas</taxon>
    </lineage>
</organism>
<keyword evidence="2" id="KW-1185">Reference proteome</keyword>
<sequence>MAAVTKKPSPFIRTMRRAALPALGLTIVAFFGAYAVLGRNGLLAYGEYQRQLVKREHDYAALDKRRTVLKNRVALLDPDHANPDMVDEMVRKELNVAHPDEVIVPLK</sequence>
<reference evidence="1 2" key="1">
    <citation type="submission" date="2014-11" db="EMBL/GenBank/DDBJ databases">
        <title>Whole genome shotgun sequence of Sphingomonas parapaucimobilis NBRC 15100.</title>
        <authorList>
            <person name="Katano-Makiyama Y."/>
            <person name="Hosoyama A."/>
            <person name="Hashimoto M."/>
            <person name="Hosoyama Y."/>
            <person name="Noguchi M."/>
            <person name="Numata M."/>
            <person name="Tsuchikane K."/>
            <person name="Hirakata S."/>
            <person name="Uohara A."/>
            <person name="Shimodaira J."/>
            <person name="Ohji S."/>
            <person name="Ichikawa N."/>
            <person name="Kimura A."/>
            <person name="Yamazoe A."/>
            <person name="Fujita N."/>
        </authorList>
    </citation>
    <scope>NUCLEOTIDE SEQUENCE [LARGE SCALE GENOMIC DNA]</scope>
    <source>
        <strain evidence="1 2">NBRC 15100</strain>
    </source>
</reference>
<evidence type="ECO:0000313" key="1">
    <source>
        <dbReference type="EMBL" id="GAM01697.1"/>
    </source>
</evidence>
<evidence type="ECO:0000313" key="2">
    <source>
        <dbReference type="Proteomes" id="UP000032305"/>
    </source>
</evidence>
<proteinExistence type="predicted"/>
<comment type="caution">
    <text evidence="1">The sequence shown here is derived from an EMBL/GenBank/DDBJ whole genome shotgun (WGS) entry which is preliminary data.</text>
</comment>
<dbReference type="Pfam" id="PF04977">
    <property type="entry name" value="DivIC"/>
    <property type="match status" value="1"/>
</dbReference>
<name>A0A0A1W947_9SPHN</name>
<dbReference type="eggNOG" id="COG2919">
    <property type="taxonomic scope" value="Bacteria"/>
</dbReference>
<dbReference type="EMBL" id="BBPI01000068">
    <property type="protein sequence ID" value="GAM01697.1"/>
    <property type="molecule type" value="Genomic_DNA"/>
</dbReference>
<dbReference type="InterPro" id="IPR007060">
    <property type="entry name" value="FtsL/DivIC"/>
</dbReference>
<gene>
    <name evidence="1" type="ORF">SP5_068_00650</name>
</gene>
<dbReference type="AlphaFoldDB" id="A0A0A1W947"/>
<dbReference type="Proteomes" id="UP000032305">
    <property type="component" value="Unassembled WGS sequence"/>
</dbReference>